<organism evidence="1 2">
    <name type="scientific">Taxus chinensis</name>
    <name type="common">Chinese yew</name>
    <name type="synonym">Taxus wallichiana var. chinensis</name>
    <dbReference type="NCBI Taxonomy" id="29808"/>
    <lineage>
        <taxon>Eukaryota</taxon>
        <taxon>Viridiplantae</taxon>
        <taxon>Streptophyta</taxon>
        <taxon>Embryophyta</taxon>
        <taxon>Tracheophyta</taxon>
        <taxon>Spermatophyta</taxon>
        <taxon>Pinopsida</taxon>
        <taxon>Pinidae</taxon>
        <taxon>Conifers II</taxon>
        <taxon>Cupressales</taxon>
        <taxon>Taxaceae</taxon>
        <taxon>Taxus</taxon>
    </lineage>
</organism>
<name>A0AA38C0B7_TAXCH</name>
<dbReference type="AlphaFoldDB" id="A0AA38C0B7"/>
<dbReference type="GO" id="GO:0035251">
    <property type="term" value="F:UDP-glucosyltransferase activity"/>
    <property type="evidence" value="ECO:0007669"/>
    <property type="project" value="InterPro"/>
</dbReference>
<evidence type="ECO:0000313" key="2">
    <source>
        <dbReference type="Proteomes" id="UP000824469"/>
    </source>
</evidence>
<feature type="non-terminal residue" evidence="1">
    <location>
        <position position="1"/>
    </location>
</feature>
<dbReference type="InterPro" id="IPR050481">
    <property type="entry name" value="UDP-glycosyltransf_plant"/>
</dbReference>
<evidence type="ECO:0008006" key="3">
    <source>
        <dbReference type="Google" id="ProtNLM"/>
    </source>
</evidence>
<reference evidence="1 2" key="1">
    <citation type="journal article" date="2021" name="Nat. Plants">
        <title>The Taxus genome provides insights into paclitaxel biosynthesis.</title>
        <authorList>
            <person name="Xiong X."/>
            <person name="Gou J."/>
            <person name="Liao Q."/>
            <person name="Li Y."/>
            <person name="Zhou Q."/>
            <person name="Bi G."/>
            <person name="Li C."/>
            <person name="Du R."/>
            <person name="Wang X."/>
            <person name="Sun T."/>
            <person name="Guo L."/>
            <person name="Liang H."/>
            <person name="Lu P."/>
            <person name="Wu Y."/>
            <person name="Zhang Z."/>
            <person name="Ro D.K."/>
            <person name="Shang Y."/>
            <person name="Huang S."/>
            <person name="Yan J."/>
        </authorList>
    </citation>
    <scope>NUCLEOTIDE SEQUENCE [LARGE SCALE GENOMIC DNA]</scope>
    <source>
        <strain evidence="1">Ta-2019</strain>
    </source>
</reference>
<dbReference type="PANTHER" id="PTHR48048">
    <property type="entry name" value="GLYCOSYLTRANSFERASE"/>
    <property type="match status" value="1"/>
</dbReference>
<dbReference type="SUPFAM" id="SSF53756">
    <property type="entry name" value="UDP-Glycosyltransferase/glycogen phosphorylase"/>
    <property type="match status" value="1"/>
</dbReference>
<dbReference type="Gene3D" id="3.40.50.2000">
    <property type="entry name" value="Glycogen Phosphorylase B"/>
    <property type="match status" value="1"/>
</dbReference>
<comment type="caution">
    <text evidence="1">The sequence shown here is derived from an EMBL/GenBank/DDBJ whole genome shotgun (WGS) entry which is preliminary data.</text>
</comment>
<gene>
    <name evidence="1" type="ORF">KI387_032746</name>
</gene>
<sequence length="335" mass="37779">INSGCLIETCPKNYILRQDLILWSRTGLRFDDRPARFWVVWTYVTVYVKYQFEMRQVYLKNPDISFYELNSKCIIGTETRRRNPVNRFCCAGFVMEQSRAKPEVVMYAGRGWSQLIPFLHFARTLSVYHGFRVLLITHDKYTPGIMEYIQQVAFSCNDVITVVPAMTAKRDQIASYLNLFPDCGYPLCAYIVDSMWTKSPEAASYHLKMASGMGIPTYIFFAHSVSFLCLALLKEKLYQGDLGMDGVPGLSSIAASDLPRALLADASPAEQIPRSSALVGAHGLIINSWYELESAQIDALRSEMALPPIYPIGPLMPSWHMLPEWDQEPATGAAA</sequence>
<feature type="non-terminal residue" evidence="1">
    <location>
        <position position="335"/>
    </location>
</feature>
<dbReference type="Proteomes" id="UP000824469">
    <property type="component" value="Unassembled WGS sequence"/>
</dbReference>
<dbReference type="OMA" id="IDFFCTH"/>
<protein>
    <recommendedName>
        <fullName evidence="3">UDP-glycosyltransferase</fullName>
    </recommendedName>
</protein>
<evidence type="ECO:0000313" key="1">
    <source>
        <dbReference type="EMBL" id="KAH9288629.1"/>
    </source>
</evidence>
<proteinExistence type="predicted"/>
<dbReference type="EMBL" id="JAHRHJ020003813">
    <property type="protein sequence ID" value="KAH9288629.1"/>
    <property type="molecule type" value="Genomic_DNA"/>
</dbReference>
<accession>A0AA38C0B7</accession>
<keyword evidence="2" id="KW-1185">Reference proteome</keyword>